<feature type="region of interest" description="Disordered" evidence="1">
    <location>
        <begin position="247"/>
        <end position="266"/>
    </location>
</feature>
<dbReference type="Proteomes" id="UP000783213">
    <property type="component" value="Unassembled WGS sequence"/>
</dbReference>
<dbReference type="RefSeq" id="XP_038805761.1">
    <property type="nucleotide sequence ID" value="XM_038957969.1"/>
</dbReference>
<comment type="caution">
    <text evidence="2">The sequence shown here is derived from an EMBL/GenBank/DDBJ whole genome shotgun (WGS) entry which is preliminary data.</text>
</comment>
<gene>
    <name evidence="2" type="ORF">EAE98_010348</name>
</gene>
<reference evidence="2 3" key="1">
    <citation type="journal article" date="2020" name="Genome Biol. Evol.">
        <title>Comparative genomics of Sclerotiniaceae.</title>
        <authorList>
            <person name="Valero Jimenez C.A."/>
            <person name="Steentjes M."/>
            <person name="Scholten O.E."/>
            <person name="Van Kan J.A.L."/>
        </authorList>
    </citation>
    <scope>NUCLEOTIDE SEQUENCE [LARGE SCALE GENOMIC DNA]</scope>
    <source>
        <strain evidence="2 3">B1</strain>
    </source>
</reference>
<keyword evidence="3" id="KW-1185">Reference proteome</keyword>
<evidence type="ECO:0000313" key="3">
    <source>
        <dbReference type="Proteomes" id="UP000783213"/>
    </source>
</evidence>
<sequence length="266" mass="31203">MSHHEKFWRGDDDDGKKGKKQARPPARQYNERGPWNTVSHALGVYVSPWHKYSIHVYLIFHRFDNMPSGKFVATMSFRTMYNDFRGMKTMDLSPASEDADPLFDENGGDLSGVMVARRTFACKIGWTKRFEEKDSLYLRVAKCLPLPIRPEGPEGMNDEEWEEVRPKGPRPRTEWVLEAIRALREDRHWESLPMKQFQARHDEVKEVAGRKRRAFGLRSRSSFDMEQARCLDKIMNDVGTVLYSKREEELEKNPRRHRKRGIDAGF</sequence>
<feature type="region of interest" description="Disordered" evidence="1">
    <location>
        <begin position="1"/>
        <end position="33"/>
    </location>
</feature>
<accession>A0ABQ7I9I8</accession>
<proteinExistence type="predicted"/>
<feature type="compositionally biased region" description="Basic and acidic residues" evidence="1">
    <location>
        <begin position="1"/>
        <end position="16"/>
    </location>
</feature>
<dbReference type="GeneID" id="62237119"/>
<name>A0ABQ7I9I8_9HELO</name>
<protein>
    <submittedName>
        <fullName evidence="2">Uncharacterized protein</fullName>
    </submittedName>
</protein>
<organism evidence="2 3">
    <name type="scientific">Botrytis deweyae</name>
    <dbReference type="NCBI Taxonomy" id="2478750"/>
    <lineage>
        <taxon>Eukaryota</taxon>
        <taxon>Fungi</taxon>
        <taxon>Dikarya</taxon>
        <taxon>Ascomycota</taxon>
        <taxon>Pezizomycotina</taxon>
        <taxon>Leotiomycetes</taxon>
        <taxon>Helotiales</taxon>
        <taxon>Sclerotiniaceae</taxon>
        <taxon>Botrytis</taxon>
    </lineage>
</organism>
<evidence type="ECO:0000256" key="1">
    <source>
        <dbReference type="SAM" id="MobiDB-lite"/>
    </source>
</evidence>
<dbReference type="EMBL" id="RCSX01000035">
    <property type="protein sequence ID" value="KAF7917243.1"/>
    <property type="molecule type" value="Genomic_DNA"/>
</dbReference>
<evidence type="ECO:0000313" key="2">
    <source>
        <dbReference type="EMBL" id="KAF7917243.1"/>
    </source>
</evidence>